<evidence type="ECO:0000313" key="1">
    <source>
        <dbReference type="EMBL" id="MEA5404505.1"/>
    </source>
</evidence>
<dbReference type="EMBL" id="JAYGIL010000021">
    <property type="protein sequence ID" value="MEA5404505.1"/>
    <property type="molecule type" value="Genomic_DNA"/>
</dbReference>
<evidence type="ECO:0008006" key="3">
    <source>
        <dbReference type="Google" id="ProtNLM"/>
    </source>
</evidence>
<proteinExistence type="predicted"/>
<reference evidence="1 2" key="1">
    <citation type="submission" date="2023-12" db="EMBL/GenBank/DDBJ databases">
        <title>Novel species of the genus Arcicella isolated from rivers.</title>
        <authorList>
            <person name="Lu H."/>
        </authorList>
    </citation>
    <scope>NUCLEOTIDE SEQUENCE [LARGE SCALE GENOMIC DNA]</scope>
    <source>
        <strain evidence="1 2">DC2W</strain>
    </source>
</reference>
<accession>A0ABU5S7W8</accession>
<protein>
    <recommendedName>
        <fullName evidence="3">Annexin</fullName>
    </recommendedName>
</protein>
<gene>
    <name evidence="1" type="ORF">VB776_16350</name>
</gene>
<dbReference type="Proteomes" id="UP001303899">
    <property type="component" value="Unassembled WGS sequence"/>
</dbReference>
<dbReference type="RefSeq" id="WP_323697902.1">
    <property type="nucleotide sequence ID" value="NZ_JAYGIL010000021.1"/>
</dbReference>
<sequence length="160" mass="17470">MNKVLLGLKSGAGRVGSAIANSRTLQVIIVVSIITAVIYFKGKSDGKDALAKYDAKKLPSNGSGIPEGFDNIANQLVDDLYKSFTSWVFDPFSASSLGSYREALYTVLMSYTNDMVTAVYNKYNARYGTSRSKTLTTEIEDTYLGNNKEILIKLKSLGLL</sequence>
<evidence type="ECO:0000313" key="2">
    <source>
        <dbReference type="Proteomes" id="UP001303899"/>
    </source>
</evidence>
<organism evidence="1 2">
    <name type="scientific">Arcicella gelida</name>
    <dbReference type="NCBI Taxonomy" id="2984195"/>
    <lineage>
        <taxon>Bacteria</taxon>
        <taxon>Pseudomonadati</taxon>
        <taxon>Bacteroidota</taxon>
        <taxon>Cytophagia</taxon>
        <taxon>Cytophagales</taxon>
        <taxon>Flectobacillaceae</taxon>
        <taxon>Arcicella</taxon>
    </lineage>
</organism>
<comment type="caution">
    <text evidence="1">The sequence shown here is derived from an EMBL/GenBank/DDBJ whole genome shotgun (WGS) entry which is preliminary data.</text>
</comment>
<keyword evidence="2" id="KW-1185">Reference proteome</keyword>
<name>A0ABU5S7W8_9BACT</name>